<dbReference type="Proteomes" id="UP000570517">
    <property type="component" value="Unassembled WGS sequence"/>
</dbReference>
<sequence>MTKLALVSHVGLLFVVSALLFPSLAIHLGSGPGVVAPNINSLALVAVVLAGVMAITEVFSGLRWPAIAALVAALVGWIAVCGKTEVPVVSVWAWGVAWGAVALWFVMLAAQARSNR</sequence>
<proteinExistence type="predicted"/>
<protein>
    <submittedName>
        <fullName evidence="2">Uncharacterized protein</fullName>
    </submittedName>
</protein>
<organism evidence="2 3">
    <name type="scientific">Mycolicibacterium hippocampi</name>
    <dbReference type="NCBI Taxonomy" id="659824"/>
    <lineage>
        <taxon>Bacteria</taxon>
        <taxon>Bacillati</taxon>
        <taxon>Actinomycetota</taxon>
        <taxon>Actinomycetes</taxon>
        <taxon>Mycobacteriales</taxon>
        <taxon>Mycobacteriaceae</taxon>
        <taxon>Mycolicibacterium</taxon>
    </lineage>
</organism>
<evidence type="ECO:0000313" key="3">
    <source>
        <dbReference type="Proteomes" id="UP000570517"/>
    </source>
</evidence>
<feature type="transmembrane region" description="Helical" evidence="1">
    <location>
        <begin position="92"/>
        <end position="110"/>
    </location>
</feature>
<feature type="transmembrane region" description="Helical" evidence="1">
    <location>
        <begin position="35"/>
        <end position="55"/>
    </location>
</feature>
<keyword evidence="1" id="KW-0472">Membrane</keyword>
<dbReference type="AlphaFoldDB" id="A0A850PQ07"/>
<reference evidence="2 3" key="1">
    <citation type="submission" date="2020-05" db="EMBL/GenBank/DDBJ databases">
        <title>Draft genome sequence of Mycobacterium hippocampi DL, isolated from European seabass, Dicentrarchus labrax, reared in fish farms.</title>
        <authorList>
            <person name="Stathopoulou P."/>
            <person name="Asimakis E."/>
            <person name="Tzokas K."/>
            <person name="Batargias C."/>
            <person name="Tsiamis G."/>
        </authorList>
    </citation>
    <scope>NUCLEOTIDE SEQUENCE [LARGE SCALE GENOMIC DNA]</scope>
    <source>
        <strain evidence="2 3">DL</strain>
    </source>
</reference>
<evidence type="ECO:0000313" key="2">
    <source>
        <dbReference type="EMBL" id="NVN52451.1"/>
    </source>
</evidence>
<gene>
    <name evidence="2" type="ORF">HLY00_4155</name>
</gene>
<comment type="caution">
    <text evidence="2">The sequence shown here is derived from an EMBL/GenBank/DDBJ whole genome shotgun (WGS) entry which is preliminary data.</text>
</comment>
<dbReference type="EMBL" id="JABFYL010000045">
    <property type="protein sequence ID" value="NVN52451.1"/>
    <property type="molecule type" value="Genomic_DNA"/>
</dbReference>
<name>A0A850PQ07_9MYCO</name>
<keyword evidence="3" id="KW-1185">Reference proteome</keyword>
<feature type="transmembrane region" description="Helical" evidence="1">
    <location>
        <begin position="62"/>
        <end position="80"/>
    </location>
</feature>
<keyword evidence="1" id="KW-1133">Transmembrane helix</keyword>
<evidence type="ECO:0000256" key="1">
    <source>
        <dbReference type="SAM" id="Phobius"/>
    </source>
</evidence>
<keyword evidence="1" id="KW-0812">Transmembrane</keyword>
<accession>A0A850PQ07</accession>